<dbReference type="Proteomes" id="UP000886814">
    <property type="component" value="Unassembled WGS sequence"/>
</dbReference>
<evidence type="ECO:0000313" key="3">
    <source>
        <dbReference type="Proteomes" id="UP000886814"/>
    </source>
</evidence>
<dbReference type="GO" id="GO:0003677">
    <property type="term" value="F:DNA binding"/>
    <property type="evidence" value="ECO:0007669"/>
    <property type="project" value="InterPro"/>
</dbReference>
<dbReference type="GO" id="GO:0006313">
    <property type="term" value="P:DNA transposition"/>
    <property type="evidence" value="ECO:0007669"/>
    <property type="project" value="InterPro"/>
</dbReference>
<protein>
    <submittedName>
        <fullName evidence="2">Transposase</fullName>
    </submittedName>
</protein>
<reference evidence="2" key="2">
    <citation type="submission" date="2021-04" db="EMBL/GenBank/DDBJ databases">
        <authorList>
            <person name="Gilroy R."/>
        </authorList>
    </citation>
    <scope>NUCLEOTIDE SEQUENCE</scope>
    <source>
        <strain evidence="2">CHK195-9823</strain>
    </source>
</reference>
<reference evidence="2" key="1">
    <citation type="journal article" date="2021" name="PeerJ">
        <title>Extensive microbial diversity within the chicken gut microbiome revealed by metagenomics and culture.</title>
        <authorList>
            <person name="Gilroy R."/>
            <person name="Ravi A."/>
            <person name="Getino M."/>
            <person name="Pursley I."/>
            <person name="Horton D.L."/>
            <person name="Alikhan N.F."/>
            <person name="Baker D."/>
            <person name="Gharbi K."/>
            <person name="Hall N."/>
            <person name="Watson M."/>
            <person name="Adriaenssens E.M."/>
            <person name="Foster-Nyarko E."/>
            <person name="Jarju S."/>
            <person name="Secka A."/>
            <person name="Antonio M."/>
            <person name="Oren A."/>
            <person name="Chaudhuri R.R."/>
            <person name="La Ragione R."/>
            <person name="Hildebrand F."/>
            <person name="Pallen M.J."/>
        </authorList>
    </citation>
    <scope>NUCLEOTIDE SEQUENCE</scope>
    <source>
        <strain evidence="2">CHK195-9823</strain>
    </source>
</reference>
<dbReference type="GO" id="GO:0004803">
    <property type="term" value="F:transposase activity"/>
    <property type="evidence" value="ECO:0007669"/>
    <property type="project" value="InterPro"/>
</dbReference>
<evidence type="ECO:0000313" key="2">
    <source>
        <dbReference type="EMBL" id="HIV38647.1"/>
    </source>
</evidence>
<dbReference type="SUPFAM" id="SSF53098">
    <property type="entry name" value="Ribonuclease H-like"/>
    <property type="match status" value="1"/>
</dbReference>
<dbReference type="Pfam" id="PF01609">
    <property type="entry name" value="DDE_Tnp_1"/>
    <property type="match status" value="1"/>
</dbReference>
<dbReference type="InterPro" id="IPR002559">
    <property type="entry name" value="Transposase_11"/>
</dbReference>
<proteinExistence type="predicted"/>
<gene>
    <name evidence="2" type="ORF">H9747_06550</name>
</gene>
<sequence length="200" mass="23601">MQEMTEKFNDEAVSKNLSVFMGETAKEYVPCHVTEKAYLERLDPAELEEIKQRFPRLPILLLADSLYASKQVMELSREYKWEFLIRHKKGSIPSIAEEYEKIPEKGKTEKAEFVNEIDYEGKPVHVLRYREEGEGEITEFQWLCSIKISKENAEKMAEAGRKRWKIENEGFNRQKNWQADTFFNIQNCISLIELALFSFM</sequence>
<evidence type="ECO:0000259" key="1">
    <source>
        <dbReference type="Pfam" id="PF01609"/>
    </source>
</evidence>
<organism evidence="2 3">
    <name type="scientific">Candidatus Blautia stercorigallinarum</name>
    <dbReference type="NCBI Taxonomy" id="2838501"/>
    <lineage>
        <taxon>Bacteria</taxon>
        <taxon>Bacillati</taxon>
        <taxon>Bacillota</taxon>
        <taxon>Clostridia</taxon>
        <taxon>Lachnospirales</taxon>
        <taxon>Lachnospiraceae</taxon>
        <taxon>Blautia</taxon>
    </lineage>
</organism>
<name>A0A9D1PCC7_9FIRM</name>
<dbReference type="EMBL" id="DXIQ01000038">
    <property type="protein sequence ID" value="HIV38647.1"/>
    <property type="molecule type" value="Genomic_DNA"/>
</dbReference>
<comment type="caution">
    <text evidence="2">The sequence shown here is derived from an EMBL/GenBank/DDBJ whole genome shotgun (WGS) entry which is preliminary data.</text>
</comment>
<accession>A0A9D1PCC7</accession>
<dbReference type="InterPro" id="IPR012337">
    <property type="entry name" value="RNaseH-like_sf"/>
</dbReference>
<dbReference type="AlphaFoldDB" id="A0A9D1PCC7"/>
<feature type="domain" description="Transposase IS4-like" evidence="1">
    <location>
        <begin position="47"/>
        <end position="168"/>
    </location>
</feature>